<evidence type="ECO:0000256" key="2">
    <source>
        <dbReference type="ARBA" id="ARBA00019841"/>
    </source>
</evidence>
<dbReference type="Pfam" id="PF17768">
    <property type="entry name" value="RecJ_OB"/>
    <property type="match status" value="1"/>
</dbReference>
<protein>
    <recommendedName>
        <fullName evidence="2">Single-stranded-DNA-specific exonuclease RecJ</fullName>
    </recommendedName>
</protein>
<keyword evidence="4" id="KW-0378">Hydrolase</keyword>
<name>A0A345Y8P0_9NEIS</name>
<dbReference type="InterPro" id="IPR041122">
    <property type="entry name" value="RecJ_OB"/>
</dbReference>
<evidence type="ECO:0000256" key="6">
    <source>
        <dbReference type="SAM" id="Coils"/>
    </source>
</evidence>
<feature type="domain" description="DHHA1" evidence="8">
    <location>
        <begin position="353"/>
        <end position="447"/>
    </location>
</feature>
<evidence type="ECO:0000259" key="9">
    <source>
        <dbReference type="Pfam" id="PF17768"/>
    </source>
</evidence>
<dbReference type="InterPro" id="IPR003156">
    <property type="entry name" value="DHHA1_dom"/>
</dbReference>
<evidence type="ECO:0000256" key="4">
    <source>
        <dbReference type="ARBA" id="ARBA00022801"/>
    </source>
</evidence>
<dbReference type="AlphaFoldDB" id="A0A345Y8P0"/>
<dbReference type="FunFam" id="3.90.1640.30:FF:000001">
    <property type="entry name" value="Single-stranded-DNA-specific exonuclease RecJ"/>
    <property type="match status" value="1"/>
</dbReference>
<dbReference type="InterPro" id="IPR038763">
    <property type="entry name" value="DHH_sf"/>
</dbReference>
<dbReference type="EMBL" id="CP031337">
    <property type="protein sequence ID" value="AXK40292.1"/>
    <property type="molecule type" value="Genomic_DNA"/>
</dbReference>
<dbReference type="Pfam" id="PF01368">
    <property type="entry name" value="DHH"/>
    <property type="match status" value="1"/>
</dbReference>
<keyword evidence="5 10" id="KW-0269">Exonuclease</keyword>
<accession>A0A345Y8P0</accession>
<comment type="similarity">
    <text evidence="1">Belongs to the RecJ family.</text>
</comment>
<dbReference type="Gene3D" id="3.10.310.30">
    <property type="match status" value="1"/>
</dbReference>
<dbReference type="InterPro" id="IPR001667">
    <property type="entry name" value="DDH_dom"/>
</dbReference>
<dbReference type="Gene3D" id="3.90.1640.30">
    <property type="match status" value="1"/>
</dbReference>
<gene>
    <name evidence="10" type="primary">recJ</name>
    <name evidence="10" type="ORF">DWG20_13095</name>
</gene>
<evidence type="ECO:0000259" key="8">
    <source>
        <dbReference type="Pfam" id="PF02272"/>
    </source>
</evidence>
<sequence>MSRIVVRPIPQPVCQTLAAAGFTPLMARLFAARGIAEACELDTALKALLPYQGLKHIAAMAAKLAEAIALDQKLLIVADYDADGATACTVALEGLSALGARVDFIVPNRFEYGYGLTPEIVDLAATRSPDIIVTVDNGIASVAGVERARELGIEVLVTDHHLPGDTLPEALIVNPNQPGCGFPSKNLAGVGVMFYVLMALRAELRQRGAFDGRAEPNLAELLDLVALGTVADVVRLDQNNRILVEQGLRRMRAGKMRPGIAALFRVAGRAAYKATTFDLGFTLGPRLNAAGRLDDMSLGIACLLAKSEDEAMRLAQELDRLNRERRTIEQGMQDEALAVLSGFDPAGRHSLALYRDDWHQGVVGIVASRLKERFHRPSIVFAPGDDGEIKGSGRSIPGFHLRDALDLVYKRHPGLILKFGGHAMAAGLTVAEADFKVFCDAFEAVAREWLTEVQLTRTFETDGSLTGRELQLDVAETMGAQVWGQGFPPPTFHDRFRVVQQRLVGDKHLKLRLEKDGVEYDAMRFNQVDWLPDVVDAVYQVVANEWQGRKELQLYIEHWLPAGEGRH</sequence>
<evidence type="ECO:0000256" key="5">
    <source>
        <dbReference type="ARBA" id="ARBA00022839"/>
    </source>
</evidence>
<feature type="domain" description="DDH" evidence="7">
    <location>
        <begin position="73"/>
        <end position="229"/>
    </location>
</feature>
<keyword evidence="6" id="KW-0175">Coiled coil</keyword>
<evidence type="ECO:0000256" key="3">
    <source>
        <dbReference type="ARBA" id="ARBA00022722"/>
    </source>
</evidence>
<dbReference type="InterPro" id="IPR051673">
    <property type="entry name" value="SSDNA_exonuclease_RecJ"/>
</dbReference>
<dbReference type="GO" id="GO:0006310">
    <property type="term" value="P:DNA recombination"/>
    <property type="evidence" value="ECO:0007669"/>
    <property type="project" value="InterPro"/>
</dbReference>
<dbReference type="SUPFAM" id="SSF64182">
    <property type="entry name" value="DHH phosphoesterases"/>
    <property type="match status" value="1"/>
</dbReference>
<evidence type="ECO:0000259" key="7">
    <source>
        <dbReference type="Pfam" id="PF01368"/>
    </source>
</evidence>
<keyword evidence="3" id="KW-0540">Nuclease</keyword>
<dbReference type="InterPro" id="IPR004610">
    <property type="entry name" value="RecJ"/>
</dbReference>
<dbReference type="PANTHER" id="PTHR30255:SF2">
    <property type="entry name" value="SINGLE-STRANDED-DNA-SPECIFIC EXONUCLEASE RECJ"/>
    <property type="match status" value="1"/>
</dbReference>
<dbReference type="OrthoDB" id="9809852at2"/>
<dbReference type="GO" id="GO:0003676">
    <property type="term" value="F:nucleic acid binding"/>
    <property type="evidence" value="ECO:0007669"/>
    <property type="project" value="InterPro"/>
</dbReference>
<dbReference type="RefSeq" id="WP_115434220.1">
    <property type="nucleotide sequence ID" value="NZ_CP031337.1"/>
</dbReference>
<dbReference type="PANTHER" id="PTHR30255">
    <property type="entry name" value="SINGLE-STRANDED-DNA-SPECIFIC EXONUCLEASE RECJ"/>
    <property type="match status" value="1"/>
</dbReference>
<evidence type="ECO:0000313" key="10">
    <source>
        <dbReference type="EMBL" id="AXK40292.1"/>
    </source>
</evidence>
<dbReference type="KEGG" id="ccah:DWG20_13095"/>
<reference evidence="10 11" key="1">
    <citation type="submission" date="2018-07" db="EMBL/GenBank/DDBJ databases">
        <title>Crenobacter cavernae sp. nov., isolated from a karst cave.</title>
        <authorList>
            <person name="Zhu H."/>
        </authorList>
    </citation>
    <scope>NUCLEOTIDE SEQUENCE [LARGE SCALE GENOMIC DNA]</scope>
    <source>
        <strain evidence="10 11">K1W11S-77</strain>
    </source>
</reference>
<feature type="coiled-coil region" evidence="6">
    <location>
        <begin position="304"/>
        <end position="331"/>
    </location>
</feature>
<feature type="domain" description="RecJ OB" evidence="9">
    <location>
        <begin position="461"/>
        <end position="558"/>
    </location>
</feature>
<evidence type="ECO:0000256" key="1">
    <source>
        <dbReference type="ARBA" id="ARBA00005915"/>
    </source>
</evidence>
<dbReference type="GO" id="GO:0006281">
    <property type="term" value="P:DNA repair"/>
    <property type="evidence" value="ECO:0007669"/>
    <property type="project" value="InterPro"/>
</dbReference>
<organism evidence="10 11">
    <name type="scientific">Crenobacter cavernae</name>
    <dbReference type="NCBI Taxonomy" id="2290923"/>
    <lineage>
        <taxon>Bacteria</taxon>
        <taxon>Pseudomonadati</taxon>
        <taxon>Pseudomonadota</taxon>
        <taxon>Betaproteobacteria</taxon>
        <taxon>Neisseriales</taxon>
        <taxon>Neisseriaceae</taxon>
        <taxon>Crenobacter</taxon>
    </lineage>
</organism>
<dbReference type="NCBIfam" id="TIGR00644">
    <property type="entry name" value="recJ"/>
    <property type="match status" value="1"/>
</dbReference>
<dbReference type="GO" id="GO:0008409">
    <property type="term" value="F:5'-3' exonuclease activity"/>
    <property type="evidence" value="ECO:0007669"/>
    <property type="project" value="InterPro"/>
</dbReference>
<dbReference type="Proteomes" id="UP000254537">
    <property type="component" value="Chromosome"/>
</dbReference>
<proteinExistence type="inferred from homology"/>
<evidence type="ECO:0000313" key="11">
    <source>
        <dbReference type="Proteomes" id="UP000254537"/>
    </source>
</evidence>
<dbReference type="Pfam" id="PF02272">
    <property type="entry name" value="DHHA1"/>
    <property type="match status" value="1"/>
</dbReference>